<evidence type="ECO:0000313" key="3">
    <source>
        <dbReference type="Proteomes" id="UP001497623"/>
    </source>
</evidence>
<gene>
    <name evidence="2" type="ORF">MNOR_LOCUS38219</name>
</gene>
<evidence type="ECO:0000313" key="2">
    <source>
        <dbReference type="EMBL" id="CAL4209115.1"/>
    </source>
</evidence>
<feature type="region of interest" description="Disordered" evidence="1">
    <location>
        <begin position="19"/>
        <end position="137"/>
    </location>
</feature>
<organism evidence="2 3">
    <name type="scientific">Meganyctiphanes norvegica</name>
    <name type="common">Northern krill</name>
    <name type="synonym">Thysanopoda norvegica</name>
    <dbReference type="NCBI Taxonomy" id="48144"/>
    <lineage>
        <taxon>Eukaryota</taxon>
        <taxon>Metazoa</taxon>
        <taxon>Ecdysozoa</taxon>
        <taxon>Arthropoda</taxon>
        <taxon>Crustacea</taxon>
        <taxon>Multicrustacea</taxon>
        <taxon>Malacostraca</taxon>
        <taxon>Eumalacostraca</taxon>
        <taxon>Eucarida</taxon>
        <taxon>Euphausiacea</taxon>
        <taxon>Euphausiidae</taxon>
        <taxon>Meganyctiphanes</taxon>
    </lineage>
</organism>
<keyword evidence="3" id="KW-1185">Reference proteome</keyword>
<reference evidence="2 3" key="1">
    <citation type="submission" date="2024-05" db="EMBL/GenBank/DDBJ databases">
        <authorList>
            <person name="Wallberg A."/>
        </authorList>
    </citation>
    <scope>NUCLEOTIDE SEQUENCE [LARGE SCALE GENOMIC DNA]</scope>
</reference>
<name>A0AAV2SN41_MEGNR</name>
<feature type="non-terminal residue" evidence="2">
    <location>
        <position position="391"/>
    </location>
</feature>
<feature type="compositionally biased region" description="Polar residues" evidence="1">
    <location>
        <begin position="22"/>
        <end position="35"/>
    </location>
</feature>
<feature type="region of interest" description="Disordered" evidence="1">
    <location>
        <begin position="217"/>
        <end position="244"/>
    </location>
</feature>
<feature type="compositionally biased region" description="Basic residues" evidence="1">
    <location>
        <begin position="104"/>
        <end position="118"/>
    </location>
</feature>
<feature type="compositionally biased region" description="Basic and acidic residues" evidence="1">
    <location>
        <begin position="75"/>
        <end position="98"/>
    </location>
</feature>
<sequence length="391" mass="44428">VGGGDYKWTQEISNLLGKMTGMQDQQRQNKVSGSLINIPEVMDKRVGKPPQHLTKNYDMRNEGSEVEDAQTEMGSGRRSEGGRVTKPKQGEGSRRGDQRTTATQKKKVGGRGRGKVNVRTRQSTQSLSESEVSDCDDDEWRERTNILDEDINSVKALTTYIEGNTATCLGVLFRAIFKKLSSSEITEIINETKALEDQTSEWLQHFLVAERDMAKSRSENVENRPIQTETERTEVTPPPITPSVDFKDLIEQTVTRKTNERVRETFEEIERKTNLIISGMDENINDDRLVKEMLNSIGCGYLVREIKRMPVRLGSTHSRRNRPLKLELRNEWAVEEILNNKIELKHGNQFFNVYINRDLNKVDREKERLGRLARRNSSFGEAAAGAGGRSG</sequence>
<dbReference type="EMBL" id="CAXKWB010084587">
    <property type="protein sequence ID" value="CAL4209115.1"/>
    <property type="molecule type" value="Genomic_DNA"/>
</dbReference>
<evidence type="ECO:0000256" key="1">
    <source>
        <dbReference type="SAM" id="MobiDB-lite"/>
    </source>
</evidence>
<feature type="compositionally biased region" description="Low complexity" evidence="1">
    <location>
        <begin position="119"/>
        <end position="130"/>
    </location>
</feature>
<comment type="caution">
    <text evidence="2">The sequence shown here is derived from an EMBL/GenBank/DDBJ whole genome shotgun (WGS) entry which is preliminary data.</text>
</comment>
<protein>
    <submittedName>
        <fullName evidence="2">Uncharacterized protein</fullName>
    </submittedName>
</protein>
<accession>A0AAV2SN41</accession>
<dbReference type="AlphaFoldDB" id="A0AAV2SN41"/>
<dbReference type="Proteomes" id="UP001497623">
    <property type="component" value="Unassembled WGS sequence"/>
</dbReference>
<feature type="non-terminal residue" evidence="2">
    <location>
        <position position="1"/>
    </location>
</feature>
<proteinExistence type="predicted"/>